<keyword evidence="4 5" id="KW-0411">Iron-sulfur</keyword>
<dbReference type="GO" id="GO:0046872">
    <property type="term" value="F:metal ion binding"/>
    <property type="evidence" value="ECO:0007669"/>
    <property type="project" value="UniProtKB-KW"/>
</dbReference>
<dbReference type="GO" id="GO:0051536">
    <property type="term" value="F:iron-sulfur cluster binding"/>
    <property type="evidence" value="ECO:0007669"/>
    <property type="project" value="UniProtKB-KW"/>
</dbReference>
<accession>A0AA41FF98</accession>
<dbReference type="SUPFAM" id="SSF102114">
    <property type="entry name" value="Radical SAM enzymes"/>
    <property type="match status" value="1"/>
</dbReference>
<evidence type="ECO:0000256" key="2">
    <source>
        <dbReference type="ARBA" id="ARBA00022723"/>
    </source>
</evidence>
<feature type="binding site" evidence="5">
    <location>
        <position position="79"/>
    </location>
    <ligand>
        <name>[4Fe-4S] cluster</name>
        <dbReference type="ChEBI" id="CHEBI:49883"/>
        <note>4Fe-4S-S-AdoMet</note>
    </ligand>
</feature>
<dbReference type="SFLD" id="SFLDG01099">
    <property type="entry name" value="Uncharacterised_Radical_SAM_Su"/>
    <property type="match status" value="1"/>
</dbReference>
<feature type="binding site" evidence="5">
    <location>
        <position position="76"/>
    </location>
    <ligand>
        <name>[4Fe-4S] cluster</name>
        <dbReference type="ChEBI" id="CHEBI:49883"/>
        <note>4Fe-4S-S-AdoMet</note>
    </ligand>
</feature>
<proteinExistence type="predicted"/>
<dbReference type="InterPro" id="IPR013785">
    <property type="entry name" value="Aldolase_TIM"/>
</dbReference>
<dbReference type="PANTHER" id="PTHR43075">
    <property type="entry name" value="FORMATE LYASE ACTIVATING ENZYME, PUTATIVE (AFU_ORTHOLOGUE AFUA_2G15630)-RELATED"/>
    <property type="match status" value="1"/>
</dbReference>
<dbReference type="SFLD" id="SFLDS00029">
    <property type="entry name" value="Radical_SAM"/>
    <property type="match status" value="1"/>
</dbReference>
<dbReference type="RefSeq" id="WP_117450744.1">
    <property type="nucleotide sequence ID" value="NZ_CABJDD010000003.1"/>
</dbReference>
<evidence type="ECO:0000313" key="7">
    <source>
        <dbReference type="EMBL" id="MBT9810394.1"/>
    </source>
</evidence>
<keyword evidence="1 5" id="KW-0949">S-adenosyl-L-methionine</keyword>
<dbReference type="InterPro" id="IPR040085">
    <property type="entry name" value="MJ0674-like"/>
</dbReference>
<dbReference type="PANTHER" id="PTHR43075:SF1">
    <property type="entry name" value="FORMATE LYASE ACTIVATING ENZYME, PUTATIVE (AFU_ORTHOLOGUE AFUA_2G15630)-RELATED"/>
    <property type="match status" value="1"/>
</dbReference>
<evidence type="ECO:0000313" key="8">
    <source>
        <dbReference type="Proteomes" id="UP000708338"/>
    </source>
</evidence>
<dbReference type="EMBL" id="WQPS01000012">
    <property type="protein sequence ID" value="MBT9810394.1"/>
    <property type="molecule type" value="Genomic_DNA"/>
</dbReference>
<dbReference type="GO" id="GO:0003824">
    <property type="term" value="F:catalytic activity"/>
    <property type="evidence" value="ECO:0007669"/>
    <property type="project" value="InterPro"/>
</dbReference>
<dbReference type="InterPro" id="IPR007197">
    <property type="entry name" value="rSAM"/>
</dbReference>
<feature type="binding site" evidence="5">
    <location>
        <position position="72"/>
    </location>
    <ligand>
        <name>[4Fe-4S] cluster</name>
        <dbReference type="ChEBI" id="CHEBI:49883"/>
        <note>4Fe-4S-S-AdoMet</note>
    </ligand>
</feature>
<dbReference type="Pfam" id="PF04055">
    <property type="entry name" value="Radical_SAM"/>
    <property type="match status" value="1"/>
</dbReference>
<dbReference type="InterPro" id="IPR058240">
    <property type="entry name" value="rSAM_sf"/>
</dbReference>
<comment type="caution">
    <text evidence="7">The sequence shown here is derived from an EMBL/GenBank/DDBJ whole genome shotgun (WGS) entry which is preliminary data.</text>
</comment>
<protein>
    <submittedName>
        <fullName evidence="7">Radical SAM protein</fullName>
    </submittedName>
</protein>
<dbReference type="CDD" id="cd01335">
    <property type="entry name" value="Radical_SAM"/>
    <property type="match status" value="1"/>
</dbReference>
<comment type="cofactor">
    <cofactor evidence="5">
        <name>[4Fe-4S] cluster</name>
        <dbReference type="ChEBI" id="CHEBI:49883"/>
    </cofactor>
    <text evidence="5">Binds 1 [4Fe-4S] cluster. The cluster is coordinated with 3 cysteines and an exchangeable S-adenosyl-L-methionine.</text>
</comment>
<dbReference type="InterPro" id="IPR016431">
    <property type="entry name" value="Pyrv-formate_lyase-activ_prd"/>
</dbReference>
<evidence type="ECO:0000256" key="3">
    <source>
        <dbReference type="ARBA" id="ARBA00023004"/>
    </source>
</evidence>
<gene>
    <name evidence="7" type="ORF">GPL26_12170</name>
</gene>
<evidence type="ECO:0000256" key="5">
    <source>
        <dbReference type="PIRSR" id="PIRSR004869-50"/>
    </source>
</evidence>
<sequence length="325" mass="36910">MNQRIPIPFDRYTACTLCPRACSVNRLETTGNCGCGHELKAARAALHHWEEPCISGPEQERGGSGTVFFSGCTLRCCFCQNWELSSDNFGKVLTAEELAQIFLNLESQGAYNINLVTPTQYLPHITSALDMVRDRLTIPVVYNCGGYETTEMILALKDYVDIWLPDFKYYDNRLALKYSRASDYFEQSSAAIRQMILQTGAPVWQDHNPDQDHLPGPESVSSFPLLKKGVIIRHMVLPGHKDDSIALLHWMKDHLPEGRYLISLMSQYTPFHHSSEYPGLNRRITTYEYNRVVDTAIELGLTQGFMQQKSSAREEYTPPFDLEGL</sequence>
<keyword evidence="2 5" id="KW-0479">Metal-binding</keyword>
<evidence type="ECO:0000256" key="4">
    <source>
        <dbReference type="ARBA" id="ARBA00023014"/>
    </source>
</evidence>
<feature type="domain" description="Radical SAM core" evidence="6">
    <location>
        <begin position="67"/>
        <end position="193"/>
    </location>
</feature>
<keyword evidence="3 5" id="KW-0408">Iron</keyword>
<dbReference type="AlphaFoldDB" id="A0AA41FF98"/>
<evidence type="ECO:0000259" key="6">
    <source>
        <dbReference type="Pfam" id="PF04055"/>
    </source>
</evidence>
<dbReference type="PIRSF" id="PIRSF004869">
    <property type="entry name" value="PflX_prd"/>
    <property type="match status" value="1"/>
</dbReference>
<name>A0AA41FF98_9FIRM</name>
<organism evidence="7 8">
    <name type="scientific">Enterocloster citroniae</name>
    <dbReference type="NCBI Taxonomy" id="358743"/>
    <lineage>
        <taxon>Bacteria</taxon>
        <taxon>Bacillati</taxon>
        <taxon>Bacillota</taxon>
        <taxon>Clostridia</taxon>
        <taxon>Lachnospirales</taxon>
        <taxon>Lachnospiraceae</taxon>
        <taxon>Enterocloster</taxon>
    </lineage>
</organism>
<dbReference type="Gene3D" id="3.20.20.70">
    <property type="entry name" value="Aldolase class I"/>
    <property type="match status" value="1"/>
</dbReference>
<evidence type="ECO:0000256" key="1">
    <source>
        <dbReference type="ARBA" id="ARBA00022691"/>
    </source>
</evidence>
<reference evidence="7" key="1">
    <citation type="journal article" date="2021" name="Gut Microbes">
        <title>A synthetic consortium of 100 gut commensals modulates the composition and function in a colon model of the microbiome of elderly subjects.</title>
        <authorList>
            <person name="Perez M."/>
            <person name="Ntemiri A."/>
            <person name="Tan H."/>
            <person name="Harris H.M.B."/>
            <person name="Roager H.M."/>
            <person name="Ribiere C."/>
            <person name="O'Toole P.W."/>
        </authorList>
    </citation>
    <scope>NUCLEOTIDE SEQUENCE</scope>
    <source>
        <strain evidence="7">MCC335</strain>
    </source>
</reference>
<dbReference type="Proteomes" id="UP000708338">
    <property type="component" value="Unassembled WGS sequence"/>
</dbReference>